<sequence>MLKVYGSEMCPDCIECKCNLDRNNIEYDNIDITNSLKGLKEFLKLRDKDATFDDAKDNGYIGIPALVTDDGKLTLDWESFFTQQGIEVVHPGEAGAACGIDGKGC</sequence>
<dbReference type="Gene3D" id="3.40.30.10">
    <property type="entry name" value="Glutaredoxin"/>
    <property type="match status" value="1"/>
</dbReference>
<accession>E0RZ34</accession>
<protein>
    <submittedName>
        <fullName evidence="1">Glutaredoxin-like protein</fullName>
    </submittedName>
</protein>
<reference evidence="1 2" key="1">
    <citation type="journal article" date="2010" name="PLoS ONE">
        <title>The glycobiome of the rumen bacterium Butyrivibrio proteoclasticus B316(T) highlights adaptation to a polysaccharide-rich environment.</title>
        <authorList>
            <person name="Kelly W.J."/>
            <person name="Leahy S.C."/>
            <person name="Altermann E."/>
            <person name="Yeoman C.J."/>
            <person name="Dunne J.C."/>
            <person name="Kong Z."/>
            <person name="Pacheco D.M."/>
            <person name="Li D."/>
            <person name="Noel S.J."/>
            <person name="Moon C.D."/>
            <person name="Cookson A.L."/>
            <person name="Attwood G.T."/>
        </authorList>
    </citation>
    <scope>NUCLEOTIDE SEQUENCE [LARGE SCALE GENOMIC DNA]</scope>
    <source>
        <strain evidence="2">ATCC 51982 / DSM 14932 / B316</strain>
    </source>
</reference>
<proteinExistence type="predicted"/>
<dbReference type="HOGENOM" id="CLU_159829_0_0_9"/>
<dbReference type="KEGG" id="bpb:bpr_I2673"/>
<evidence type="ECO:0000313" key="2">
    <source>
        <dbReference type="Proteomes" id="UP000001299"/>
    </source>
</evidence>
<dbReference type="RefSeq" id="WP_013282059.1">
    <property type="nucleotide sequence ID" value="NC_014387.1"/>
</dbReference>
<dbReference type="Proteomes" id="UP000001299">
    <property type="component" value="Chromosome 1"/>
</dbReference>
<dbReference type="SUPFAM" id="SSF52833">
    <property type="entry name" value="Thioredoxin-like"/>
    <property type="match status" value="1"/>
</dbReference>
<keyword evidence="2" id="KW-1185">Reference proteome</keyword>
<dbReference type="InterPro" id="IPR036249">
    <property type="entry name" value="Thioredoxin-like_sf"/>
</dbReference>
<evidence type="ECO:0000313" key="1">
    <source>
        <dbReference type="EMBL" id="ADL35406.1"/>
    </source>
</evidence>
<gene>
    <name evidence="1" type="ordered locus">bpr_I2673</name>
</gene>
<organism evidence="1 2">
    <name type="scientific">Butyrivibrio proteoclasticus (strain ATCC 51982 / DSM 14932 / B316)</name>
    <name type="common">Clostridium proteoclasticum</name>
    <dbReference type="NCBI Taxonomy" id="515622"/>
    <lineage>
        <taxon>Bacteria</taxon>
        <taxon>Bacillati</taxon>
        <taxon>Bacillota</taxon>
        <taxon>Clostridia</taxon>
        <taxon>Lachnospirales</taxon>
        <taxon>Lachnospiraceae</taxon>
        <taxon>Butyrivibrio</taxon>
    </lineage>
</organism>
<dbReference type="EMBL" id="CP001810">
    <property type="protein sequence ID" value="ADL35406.1"/>
    <property type="molecule type" value="Genomic_DNA"/>
</dbReference>
<dbReference type="AlphaFoldDB" id="E0RZ34"/>
<name>E0RZ34_BUTPB</name>
<dbReference type="eggNOG" id="COG4545">
    <property type="taxonomic scope" value="Bacteria"/>
</dbReference>
<dbReference type="STRING" id="515622.bpr_I2673"/>